<comment type="caution">
    <text evidence="1">The sequence shown here is derived from an EMBL/GenBank/DDBJ whole genome shotgun (WGS) entry which is preliminary data.</text>
</comment>
<sequence>MLTEVQLTYGEDEIVWKWTANGVYTAKSAYHAQFVGTYYTFDANATWKAKAEGKHRIFTWLLVQQGMERWWNDALAGLPKNTKRQRATLMTYTAWNIWKERNRRVFENQCGTPQRVLALIKEVKMRSVACDAAEPFLVFQ</sequence>
<evidence type="ECO:0008006" key="3">
    <source>
        <dbReference type="Google" id="ProtNLM"/>
    </source>
</evidence>
<evidence type="ECO:0000313" key="2">
    <source>
        <dbReference type="Proteomes" id="UP000636709"/>
    </source>
</evidence>
<accession>A0A835E184</accession>
<dbReference type="Proteomes" id="UP000636709">
    <property type="component" value="Unassembled WGS sequence"/>
</dbReference>
<keyword evidence="2" id="KW-1185">Reference proteome</keyword>
<protein>
    <recommendedName>
        <fullName evidence="3">Reverse transcriptase zinc-binding domain-containing protein</fullName>
    </recommendedName>
</protein>
<dbReference type="EMBL" id="JACEFO010002484">
    <property type="protein sequence ID" value="KAF8658162.1"/>
    <property type="molecule type" value="Genomic_DNA"/>
</dbReference>
<gene>
    <name evidence="1" type="ORF">HU200_059634</name>
</gene>
<reference evidence="1" key="1">
    <citation type="submission" date="2020-07" db="EMBL/GenBank/DDBJ databases">
        <title>Genome sequence and genetic diversity analysis of an under-domesticated orphan crop, white fonio (Digitaria exilis).</title>
        <authorList>
            <person name="Bennetzen J.L."/>
            <person name="Chen S."/>
            <person name="Ma X."/>
            <person name="Wang X."/>
            <person name="Yssel A.E.J."/>
            <person name="Chaluvadi S.R."/>
            <person name="Johnson M."/>
            <person name="Gangashetty P."/>
            <person name="Hamidou F."/>
            <person name="Sanogo M.D."/>
            <person name="Zwaenepoel A."/>
            <person name="Wallace J."/>
            <person name="Van De Peer Y."/>
            <person name="Van Deynze A."/>
        </authorList>
    </citation>
    <scope>NUCLEOTIDE SEQUENCE</scope>
    <source>
        <tissue evidence="1">Leaves</tissue>
    </source>
</reference>
<dbReference type="AlphaFoldDB" id="A0A835E184"/>
<proteinExistence type="predicted"/>
<name>A0A835E184_9POAL</name>
<evidence type="ECO:0000313" key="1">
    <source>
        <dbReference type="EMBL" id="KAF8658162.1"/>
    </source>
</evidence>
<organism evidence="1 2">
    <name type="scientific">Digitaria exilis</name>
    <dbReference type="NCBI Taxonomy" id="1010633"/>
    <lineage>
        <taxon>Eukaryota</taxon>
        <taxon>Viridiplantae</taxon>
        <taxon>Streptophyta</taxon>
        <taxon>Embryophyta</taxon>
        <taxon>Tracheophyta</taxon>
        <taxon>Spermatophyta</taxon>
        <taxon>Magnoliopsida</taxon>
        <taxon>Liliopsida</taxon>
        <taxon>Poales</taxon>
        <taxon>Poaceae</taxon>
        <taxon>PACMAD clade</taxon>
        <taxon>Panicoideae</taxon>
        <taxon>Panicodae</taxon>
        <taxon>Paniceae</taxon>
        <taxon>Anthephorinae</taxon>
        <taxon>Digitaria</taxon>
    </lineage>
</organism>
<dbReference type="OrthoDB" id="692647at2759"/>